<dbReference type="EMBL" id="CP034464">
    <property type="protein sequence ID" value="AZP14179.1"/>
    <property type="molecule type" value="Genomic_DNA"/>
</dbReference>
<dbReference type="Proteomes" id="UP000275663">
    <property type="component" value="Chromosome"/>
</dbReference>
<dbReference type="Pfam" id="PF02239">
    <property type="entry name" value="Cytochrom_D1"/>
    <property type="match status" value="1"/>
</dbReference>
<reference evidence="1 2" key="1">
    <citation type="journal article" date="2011" name="Int. J. Syst. Evol. Microbiol.">
        <title>Description of Undibacterium oligocarboniphilum sp. nov., isolated from purified water, and Undibacterium pigrum strain CCUG 49012 as the type strain of Undibacterium parvum sp. nov., and emended descriptions of the genus Undibacterium and the species Undibacterium pigrum.</title>
        <authorList>
            <person name="Eder W."/>
            <person name="Wanner G."/>
            <person name="Ludwig W."/>
            <person name="Busse H.J."/>
            <person name="Ziemke-Kageler F."/>
            <person name="Lang E."/>
        </authorList>
    </citation>
    <scope>NUCLEOTIDE SEQUENCE [LARGE SCALE GENOMIC DNA]</scope>
    <source>
        <strain evidence="1 2">DSM 23061</strain>
    </source>
</reference>
<evidence type="ECO:0000313" key="1">
    <source>
        <dbReference type="EMBL" id="AZP14179.1"/>
    </source>
</evidence>
<dbReference type="Gene3D" id="2.140.10.20">
    <property type="entry name" value="C-terminal (heme d1) domain of cytochrome cd1-nitrite reductase"/>
    <property type="match status" value="1"/>
</dbReference>
<evidence type="ECO:0000313" key="2">
    <source>
        <dbReference type="Proteomes" id="UP000275663"/>
    </source>
</evidence>
<protein>
    <submittedName>
        <fullName evidence="1">Uncharacterized protein</fullName>
    </submittedName>
</protein>
<organism evidence="1 2">
    <name type="scientific">Undibacterium parvum</name>
    <dbReference type="NCBI Taxonomy" id="401471"/>
    <lineage>
        <taxon>Bacteria</taxon>
        <taxon>Pseudomonadati</taxon>
        <taxon>Pseudomonadota</taxon>
        <taxon>Betaproteobacteria</taxon>
        <taxon>Burkholderiales</taxon>
        <taxon>Oxalobacteraceae</taxon>
        <taxon>Undibacterium</taxon>
    </lineage>
</organism>
<dbReference type="InterPro" id="IPR003143">
    <property type="entry name" value="Cyt_cd1_C_sf"/>
</dbReference>
<sequence length="421" mass="46738">MRAIMSFLNKLLTAAKVRRSLRLLLGILLFASSLPLLASAKLHTAPILIVDTEQQLIMLDPQAQSILKTFQFDFPLHQKILHSKDGQFAYLSSPEGWLIQLDLQAHEIRQQRRVAQQTTGIALSVDDRYLMVANSSPCSLIALHAGDFSLIRTLDVKDKNGKASAVAAIYSATARKSFIAVMRDIPELWEMSYDPQAEPIYEGFVHDYKMGEGIALRGPFPPRRTLLEQPLSHFIFDADATHAIGAGENGVLQVINLNIRRKIRELHLSSDSVPDAGLILQRDNNSVLLLPSATQEILYTINLKTWLEQPTIATQIAGFSVEQDPASQDIWLYRATENSTTMPTAKPRNCRQLLGASALSISIHIGIGTPPEQTLMQHCHATTWSNDGKLMLYADTAARPAAIRVYHTASRRLLRSLPLAP</sequence>
<proteinExistence type="predicted"/>
<dbReference type="KEGG" id="upv:EJN92_20560"/>
<keyword evidence="2" id="KW-1185">Reference proteome</keyword>
<dbReference type="AlphaFoldDB" id="A0A3Q9BUJ3"/>
<name>A0A3Q9BUJ3_9BURK</name>
<gene>
    <name evidence="1" type="ORF">EJN92_20560</name>
</gene>
<accession>A0A3Q9BUJ3</accession>
<dbReference type="SUPFAM" id="SSF51004">
    <property type="entry name" value="C-terminal (heme d1) domain of cytochrome cd1-nitrite reductase"/>
    <property type="match status" value="1"/>
</dbReference>
<dbReference type="InterPro" id="IPR011048">
    <property type="entry name" value="Haem_d1_sf"/>
</dbReference>